<reference evidence="1" key="2">
    <citation type="journal article" date="2020" name="bioRxiv">
        <title>A rank-normalized archaeal taxonomy based on genome phylogeny resolves widespread incomplete and uneven classifications.</title>
        <authorList>
            <person name="Rinke C."/>
            <person name="Chuvochina M."/>
            <person name="Mussig A.J."/>
            <person name="Chaumeil P.-A."/>
            <person name="Waite D.W."/>
            <person name="Whitman W.B."/>
            <person name="Parks D.H."/>
            <person name="Hugenholtz P."/>
        </authorList>
    </citation>
    <scope>NUCLEOTIDE SEQUENCE</scope>
    <source>
        <strain evidence="1">UBA8839</strain>
    </source>
</reference>
<dbReference type="Proteomes" id="UP000651120">
    <property type="component" value="Unassembled WGS sequence"/>
</dbReference>
<dbReference type="OMA" id="NPGSWKI"/>
<dbReference type="EMBL" id="DUJP01000008">
    <property type="protein sequence ID" value="HII46227.1"/>
    <property type="molecule type" value="Genomic_DNA"/>
</dbReference>
<evidence type="ECO:0000313" key="2">
    <source>
        <dbReference type="EMBL" id="RFA94915.1"/>
    </source>
</evidence>
<dbReference type="AlphaFoldDB" id="A0A371QWX5"/>
<organism evidence="2 5">
    <name type="scientific">Pyrobaculum aerophilum</name>
    <dbReference type="NCBI Taxonomy" id="13773"/>
    <lineage>
        <taxon>Archaea</taxon>
        <taxon>Thermoproteota</taxon>
        <taxon>Thermoprotei</taxon>
        <taxon>Thermoproteales</taxon>
        <taxon>Thermoproteaceae</taxon>
        <taxon>Pyrobaculum</taxon>
    </lineage>
</organism>
<keyword evidence="2" id="KW-0378">Hydrolase</keyword>
<name>A0A371QWX5_9CREN</name>
<gene>
    <name evidence="2" type="ORF">CGL51_08865</name>
    <name evidence="3" type="ORF">CGL52_08225</name>
    <name evidence="1" type="ORF">HA333_01805</name>
</gene>
<dbReference type="InterPro" id="IPR029052">
    <property type="entry name" value="Metallo-depent_PP-like"/>
</dbReference>
<proteinExistence type="predicted"/>
<dbReference type="EMBL" id="NMUE01000029">
    <property type="protein sequence ID" value="RFA94915.1"/>
    <property type="molecule type" value="Genomic_DNA"/>
</dbReference>
<accession>A0A371QWX5</accession>
<dbReference type="Gene3D" id="3.60.21.10">
    <property type="match status" value="1"/>
</dbReference>
<dbReference type="SUPFAM" id="SSF56300">
    <property type="entry name" value="Metallo-dependent phosphatases"/>
    <property type="match status" value="1"/>
</dbReference>
<evidence type="ECO:0000313" key="1">
    <source>
        <dbReference type="EMBL" id="HII46227.1"/>
    </source>
</evidence>
<evidence type="ECO:0000313" key="5">
    <source>
        <dbReference type="Proteomes" id="UP000257123"/>
    </source>
</evidence>
<dbReference type="Proteomes" id="UP000256877">
    <property type="component" value="Unassembled WGS sequence"/>
</dbReference>
<evidence type="ECO:0000313" key="4">
    <source>
        <dbReference type="Proteomes" id="UP000256877"/>
    </source>
</evidence>
<protein>
    <submittedName>
        <fullName evidence="2">Phosphohydrolase</fullName>
    </submittedName>
</protein>
<dbReference type="GeneID" id="1463887"/>
<reference evidence="4 5" key="1">
    <citation type="submission" date="2017-07" db="EMBL/GenBank/DDBJ databases">
        <title>Draft genome sequence of aerobic hyperthermophilic archaea, Pyrobaculum aerophilum YKB31 and YKB32.</title>
        <authorList>
            <person name="Mochizuki T."/>
            <person name="Berliner A.J."/>
            <person name="Yoshida-Takashima Y."/>
            <person name="Takaki Y."/>
            <person name="Nunoura T."/>
            <person name="Takai K."/>
        </authorList>
    </citation>
    <scope>NUCLEOTIDE SEQUENCE [LARGE SCALE GENOMIC DNA]</scope>
    <source>
        <strain evidence="2 5">YKB31</strain>
        <strain evidence="3 4">YKB32</strain>
    </source>
</reference>
<comment type="caution">
    <text evidence="2">The sequence shown here is derived from an EMBL/GenBank/DDBJ whole genome shotgun (WGS) entry which is preliminary data.</text>
</comment>
<dbReference type="EMBL" id="NMUF01000021">
    <property type="protein sequence ID" value="RFA98031.1"/>
    <property type="molecule type" value="Genomic_DNA"/>
</dbReference>
<dbReference type="Proteomes" id="UP000257123">
    <property type="component" value="Unassembled WGS sequence"/>
</dbReference>
<sequence>MIIFGDVHIGSRHAKIQHLKQCLREINPEEVAITGDLFDDQHRRVSRDEALRLIRKAIEILGIRPKALYIALSSSSHDPLLPGPLTAKIDGIEVVAHNGEVIINDKVLLSHGDKVVKNGFVAYLMDLTNRGRVGKMLKRKLKLEGNIWLAYGHSHVPYVNPEERILNPGGWKIYGVRRIGGNVYQLPSAKPLCEPHL</sequence>
<dbReference type="GO" id="GO:0016787">
    <property type="term" value="F:hydrolase activity"/>
    <property type="evidence" value="ECO:0007669"/>
    <property type="project" value="UniProtKB-KW"/>
</dbReference>
<evidence type="ECO:0000313" key="3">
    <source>
        <dbReference type="EMBL" id="RFA98031.1"/>
    </source>
</evidence>
<dbReference type="RefSeq" id="WP_011009176.1">
    <property type="nucleotide sequence ID" value="NZ_DAIOPL010000014.1"/>
</dbReference>
<dbReference type="OrthoDB" id="28355at2157"/>